<dbReference type="AlphaFoldDB" id="A0A0E9VRB6"/>
<evidence type="ECO:0000313" key="1">
    <source>
        <dbReference type="EMBL" id="JAH80674.1"/>
    </source>
</evidence>
<accession>A0A0E9VRB6</accession>
<organism evidence="1">
    <name type="scientific">Anguilla anguilla</name>
    <name type="common">European freshwater eel</name>
    <name type="synonym">Muraena anguilla</name>
    <dbReference type="NCBI Taxonomy" id="7936"/>
    <lineage>
        <taxon>Eukaryota</taxon>
        <taxon>Metazoa</taxon>
        <taxon>Chordata</taxon>
        <taxon>Craniata</taxon>
        <taxon>Vertebrata</taxon>
        <taxon>Euteleostomi</taxon>
        <taxon>Actinopterygii</taxon>
        <taxon>Neopterygii</taxon>
        <taxon>Teleostei</taxon>
        <taxon>Anguilliformes</taxon>
        <taxon>Anguillidae</taxon>
        <taxon>Anguilla</taxon>
    </lineage>
</organism>
<dbReference type="EMBL" id="GBXM01027903">
    <property type="protein sequence ID" value="JAH80674.1"/>
    <property type="molecule type" value="Transcribed_RNA"/>
</dbReference>
<protein>
    <submittedName>
        <fullName evidence="1">Uncharacterized protein</fullName>
    </submittedName>
</protein>
<name>A0A0E9VRB6_ANGAN</name>
<reference evidence="1" key="1">
    <citation type="submission" date="2014-11" db="EMBL/GenBank/DDBJ databases">
        <authorList>
            <person name="Amaro Gonzalez C."/>
        </authorList>
    </citation>
    <scope>NUCLEOTIDE SEQUENCE</scope>
</reference>
<proteinExistence type="predicted"/>
<reference evidence="1" key="2">
    <citation type="journal article" date="2015" name="Fish Shellfish Immunol.">
        <title>Early steps in the European eel (Anguilla anguilla)-Vibrio vulnificus interaction in the gills: Role of the RtxA13 toxin.</title>
        <authorList>
            <person name="Callol A."/>
            <person name="Pajuelo D."/>
            <person name="Ebbesson L."/>
            <person name="Teles M."/>
            <person name="MacKenzie S."/>
            <person name="Amaro C."/>
        </authorList>
    </citation>
    <scope>NUCLEOTIDE SEQUENCE</scope>
</reference>
<sequence>MRLSRRGARAPDEAEKQEV</sequence>